<feature type="transmembrane region" description="Helical" evidence="1">
    <location>
        <begin position="12"/>
        <end position="38"/>
    </location>
</feature>
<feature type="transmembrane region" description="Helical" evidence="1">
    <location>
        <begin position="91"/>
        <end position="111"/>
    </location>
</feature>
<comment type="caution">
    <text evidence="2">The sequence shown here is derived from an EMBL/GenBank/DDBJ whole genome shotgun (WGS) entry which is preliminary data.</text>
</comment>
<evidence type="ECO:0000313" key="3">
    <source>
        <dbReference type="Proteomes" id="UP000006253"/>
    </source>
</evidence>
<reference evidence="2 3" key="1">
    <citation type="submission" date="2012-10" db="EMBL/GenBank/DDBJ databases">
        <authorList>
            <person name="Harkins D.M."/>
            <person name="Durkin A.S."/>
            <person name="Brinkac L.M."/>
            <person name="Selengut J.D."/>
            <person name="Sanka R."/>
            <person name="DePew J."/>
            <person name="Purushe J."/>
            <person name="Peacock S.J."/>
            <person name="Thaipadungpanit J."/>
            <person name="Wuthiekanun V.W."/>
            <person name="Day N.P."/>
            <person name="Vinetz J.M."/>
            <person name="Sutton G.G."/>
            <person name="Nelson W.C."/>
            <person name="Fouts D.E."/>
        </authorList>
    </citation>
    <scope>NUCLEOTIDE SEQUENCE [LARGE SCALE GENOMIC DNA]</scope>
    <source>
        <strain evidence="2 3">H1</strain>
    </source>
</reference>
<sequence length="116" mass="13775">MWNSIPNNVRISFFIFIILAFLGFFSLGAVGFGLYYLIFPVAGFFFPHPDSLHGDWVWPSAIWVGILWPLGFIFASILFNFLKKRNWPKSILYFLYIPLLWLWVALLWLYFINNKM</sequence>
<dbReference type="RefSeq" id="WP_000267353.1">
    <property type="nucleotide sequence ID" value="NZ_AHMY02000016.1"/>
</dbReference>
<organism evidence="2 3">
    <name type="scientific">Leptospira kirschneri str. H1</name>
    <dbReference type="NCBI Taxonomy" id="1049966"/>
    <lineage>
        <taxon>Bacteria</taxon>
        <taxon>Pseudomonadati</taxon>
        <taxon>Spirochaetota</taxon>
        <taxon>Spirochaetia</taxon>
        <taxon>Leptospirales</taxon>
        <taxon>Leptospiraceae</taxon>
        <taxon>Leptospira</taxon>
    </lineage>
</organism>
<keyword evidence="1" id="KW-0472">Membrane</keyword>
<keyword evidence="1" id="KW-0812">Transmembrane</keyword>
<dbReference type="AlphaFoldDB" id="A0A0E2B830"/>
<evidence type="ECO:0000256" key="1">
    <source>
        <dbReference type="SAM" id="Phobius"/>
    </source>
</evidence>
<protein>
    <submittedName>
        <fullName evidence="2">Uncharacterized protein</fullName>
    </submittedName>
</protein>
<accession>A0A0E2B830</accession>
<proteinExistence type="predicted"/>
<dbReference type="EMBL" id="AHMY02000016">
    <property type="protein sequence ID" value="EKO17035.1"/>
    <property type="molecule type" value="Genomic_DNA"/>
</dbReference>
<keyword evidence="1" id="KW-1133">Transmembrane helix</keyword>
<gene>
    <name evidence="2" type="ORF">LEP1GSC081_4005</name>
</gene>
<name>A0A0E2B830_9LEPT</name>
<feature type="transmembrane region" description="Helical" evidence="1">
    <location>
        <begin position="58"/>
        <end position="79"/>
    </location>
</feature>
<evidence type="ECO:0000313" key="2">
    <source>
        <dbReference type="EMBL" id="EKO17035.1"/>
    </source>
</evidence>
<dbReference type="Proteomes" id="UP000006253">
    <property type="component" value="Unassembled WGS sequence"/>
</dbReference>